<dbReference type="KEGG" id="nmv:NITMOv2_4666"/>
<accession>A0A0K2G6F8</accession>
<dbReference type="AlphaFoldDB" id="A0A0K2G6F8"/>
<protein>
    <submittedName>
        <fullName evidence="3">Putative Tn7-like transposition protein D</fullName>
    </submittedName>
</protein>
<dbReference type="EMBL" id="CP011801">
    <property type="protein sequence ID" value="ALA61037.1"/>
    <property type="molecule type" value="Genomic_DNA"/>
</dbReference>
<feature type="domain" description="TniQ" evidence="1">
    <location>
        <begin position="5"/>
        <end position="159"/>
    </location>
</feature>
<evidence type="ECO:0000259" key="2">
    <source>
        <dbReference type="Pfam" id="PF15978"/>
    </source>
</evidence>
<reference evidence="3 5" key="1">
    <citation type="journal article" date="2015" name="Proc. Natl. Acad. Sci. U.S.A.">
        <title>Expanded metabolic versatility of ubiquitous nitrite-oxidizing bacteria from the genus Nitrospira.</title>
        <authorList>
            <person name="Koch H."/>
            <person name="Lucker S."/>
            <person name="Albertsen M."/>
            <person name="Kitzinger K."/>
            <person name="Herbold C."/>
            <person name="Spieck E."/>
            <person name="Nielsen P.H."/>
            <person name="Wagner M."/>
            <person name="Daims H."/>
        </authorList>
    </citation>
    <scope>NUCLEOTIDE SEQUENCE [LARGE SCALE GENOMIC DNA]</scope>
    <source>
        <strain evidence="3 5">NSP M-1</strain>
    </source>
</reference>
<gene>
    <name evidence="3" type="ORF">NITMOv2_0116</name>
    <name evidence="4" type="ORF">NITMOv2_4666</name>
</gene>
<dbReference type="Pfam" id="PF15978">
    <property type="entry name" value="TnsD"/>
    <property type="match status" value="1"/>
</dbReference>
<dbReference type="InterPro" id="IPR009492">
    <property type="entry name" value="TniQ"/>
</dbReference>
<organism evidence="3 5">
    <name type="scientific">Nitrospira moscoviensis</name>
    <dbReference type="NCBI Taxonomy" id="42253"/>
    <lineage>
        <taxon>Bacteria</taxon>
        <taxon>Pseudomonadati</taxon>
        <taxon>Nitrospirota</taxon>
        <taxon>Nitrospiria</taxon>
        <taxon>Nitrospirales</taxon>
        <taxon>Nitrospiraceae</taxon>
        <taxon>Nitrospira</taxon>
    </lineage>
</organism>
<proteinExistence type="predicted"/>
<feature type="domain" description="Transposon Tn7 transposition protein TnsD C-terminal" evidence="2">
    <location>
        <begin position="206"/>
        <end position="573"/>
    </location>
</feature>
<dbReference type="InterPro" id="IPR032750">
    <property type="entry name" value="TnsD_C"/>
</dbReference>
<name>A0A0K2G6F8_NITMO</name>
<keyword evidence="5" id="KW-1185">Reference proteome</keyword>
<dbReference type="RefSeq" id="WP_083447631.1">
    <property type="nucleotide sequence ID" value="NZ_CP011801.1"/>
</dbReference>
<dbReference type="EMBL" id="CP011801">
    <property type="protein sequence ID" value="ALA56556.1"/>
    <property type="molecule type" value="Genomic_DNA"/>
</dbReference>
<evidence type="ECO:0000259" key="1">
    <source>
        <dbReference type="Pfam" id="PF06527"/>
    </source>
</evidence>
<dbReference type="Pfam" id="PF06527">
    <property type="entry name" value="TniQ"/>
    <property type="match status" value="1"/>
</dbReference>
<dbReference type="OrthoDB" id="470139at2"/>
<dbReference type="KEGG" id="nmv:NITMOv2_0116"/>
<dbReference type="STRING" id="42253.NITMOv2_0116"/>
<dbReference type="Proteomes" id="UP000069205">
    <property type="component" value="Chromosome"/>
</dbReference>
<evidence type="ECO:0000313" key="4">
    <source>
        <dbReference type="EMBL" id="ALA61037.1"/>
    </source>
</evidence>
<evidence type="ECO:0000313" key="3">
    <source>
        <dbReference type="EMBL" id="ALA56556.1"/>
    </source>
</evidence>
<dbReference type="PATRIC" id="fig|42253.5.peg.115"/>
<evidence type="ECO:0000313" key="5">
    <source>
        <dbReference type="Proteomes" id="UP000069205"/>
    </source>
</evidence>
<sequence length="584" mass="66789">MIAPWPVPYSDETLYSWIARYRTRMRHPSIQSLMEDLFGSPSTAVSTDYGYGIEHFAAKLKPCLALSQVDLVNNHTLFPIYAPFLQPQQARNLLKVIEKGLAKCRRPPLNPRRDSVTVPEFLRFCPECAMEERTMYGECYWHRLHQVPGIEVCARHEVWLESTSAPTRSLGAWHTFSLAQDTVPTAESRSLSAHEPGRSLLLQLVHDAEWLLQQPSLSVDHSALWKRYRFLLREQGLSSYRGKVSIGKLLARIHQTIPMAMLSRNEGTSGRLTSGRGLLSLLRKPRGGLPPLYHLLMIQLLGTTAEDFFHMPPEPEAFGIGPWPCLNPIAPHYRTPVVTKCSIDVQKDGARPVATFSCDCGFQYVRVGPDWGPLAQYSYTRVAQYGALWDGKFKRLWSTAELTLQFISQEVGIAEKNLSLHAARLKLPVWRREHGRAATPGRKRTWRGRPERPAGASLALARESWITLCHLTPLSGSELREERRLYHWLFRHDHAWLIAQPRRPRIPRLAGSHTRVDWIERDQFLVHVLERQPLLPALSGHHRISINKLIRQSGYRHLIQPNLHRLPATRATLNRIVTSHMPED</sequence>